<dbReference type="RefSeq" id="WP_185372108.1">
    <property type="nucleotide sequence ID" value="NZ_JAARRM010000001.1"/>
</dbReference>
<protein>
    <submittedName>
        <fullName evidence="2">Lipocalin-like domain-containing protein</fullName>
    </submittedName>
</protein>
<organism evidence="2 3">
    <name type="scientific">Listeria aquatica</name>
    <dbReference type="NCBI Taxonomy" id="1494960"/>
    <lineage>
        <taxon>Bacteria</taxon>
        <taxon>Bacillati</taxon>
        <taxon>Bacillota</taxon>
        <taxon>Bacilli</taxon>
        <taxon>Bacillales</taxon>
        <taxon>Listeriaceae</taxon>
        <taxon>Listeria</taxon>
    </lineage>
</organism>
<evidence type="ECO:0000313" key="3">
    <source>
        <dbReference type="Proteomes" id="UP000559885"/>
    </source>
</evidence>
<dbReference type="Proteomes" id="UP000559885">
    <property type="component" value="Unassembled WGS sequence"/>
</dbReference>
<accession>A0A841ZM20</accession>
<sequence>MKLTEYLIGTWELVDYEYQVNGEKSNPLGEHPTGFLMYTPDGYVSAQMMKQGRSSYKSGDLHTGTEKEMAEAAHGYLAYAGAYKITDFDEKTNTVTVLHTMSVSMNPTWLGETQKRFAEFKDGLLTITTDVNDSKLIWKKAK</sequence>
<proteinExistence type="predicted"/>
<evidence type="ECO:0000259" key="1">
    <source>
        <dbReference type="Pfam" id="PF13924"/>
    </source>
</evidence>
<feature type="domain" description="Lipocalin-like" evidence="1">
    <location>
        <begin position="8"/>
        <end position="129"/>
    </location>
</feature>
<comment type="caution">
    <text evidence="2">The sequence shown here is derived from an EMBL/GenBank/DDBJ whole genome shotgun (WGS) entry which is preliminary data.</text>
</comment>
<reference evidence="2 3" key="1">
    <citation type="submission" date="2020-03" db="EMBL/GenBank/DDBJ databases">
        <title>Soil Listeria distribution.</title>
        <authorList>
            <person name="Liao J."/>
            <person name="Wiedmann M."/>
        </authorList>
    </citation>
    <scope>NUCLEOTIDE SEQUENCE [LARGE SCALE GENOMIC DNA]</scope>
    <source>
        <strain evidence="2 3">FSL L7-1507</strain>
    </source>
</reference>
<name>A0A841ZM20_9LIST</name>
<gene>
    <name evidence="2" type="ORF">HB912_02770</name>
</gene>
<dbReference type="AlphaFoldDB" id="A0A841ZM20"/>
<dbReference type="EMBL" id="JAARRM010000001">
    <property type="protein sequence ID" value="MBC1520567.1"/>
    <property type="molecule type" value="Genomic_DNA"/>
</dbReference>
<dbReference type="Pfam" id="PF13924">
    <property type="entry name" value="Lipocalin_5"/>
    <property type="match status" value="1"/>
</dbReference>
<dbReference type="InterPro" id="IPR024311">
    <property type="entry name" value="Lipocalin-like"/>
</dbReference>
<evidence type="ECO:0000313" key="2">
    <source>
        <dbReference type="EMBL" id="MBC1520567.1"/>
    </source>
</evidence>